<reference evidence="2" key="1">
    <citation type="journal article" date="2022" name="Nat. Commun.">
        <title>Chromosome evolution and the genetic basis of agronomically important traits in greater yam.</title>
        <authorList>
            <person name="Bredeson J.V."/>
            <person name="Lyons J.B."/>
            <person name="Oniyinde I.O."/>
            <person name="Okereke N.R."/>
            <person name="Kolade O."/>
            <person name="Nnabue I."/>
            <person name="Nwadili C.O."/>
            <person name="Hribova E."/>
            <person name="Parker M."/>
            <person name="Nwogha J."/>
            <person name="Shu S."/>
            <person name="Carlson J."/>
            <person name="Kariba R."/>
            <person name="Muthemba S."/>
            <person name="Knop K."/>
            <person name="Barton G.J."/>
            <person name="Sherwood A.V."/>
            <person name="Lopez-Montes A."/>
            <person name="Asiedu R."/>
            <person name="Jamnadass R."/>
            <person name="Muchugi A."/>
            <person name="Goodstein D."/>
            <person name="Egesi C.N."/>
            <person name="Featherston J."/>
            <person name="Asfaw A."/>
            <person name="Simpson G.G."/>
            <person name="Dolezel J."/>
            <person name="Hendre P.S."/>
            <person name="Van Deynze A."/>
            <person name="Kumar P.L."/>
            <person name="Obidiegwu J.E."/>
            <person name="Bhattacharjee R."/>
            <person name="Rokhsar D.S."/>
        </authorList>
    </citation>
    <scope>NUCLEOTIDE SEQUENCE [LARGE SCALE GENOMIC DNA]</scope>
    <source>
        <strain evidence="2">cv. TDa95/00328</strain>
    </source>
</reference>
<accession>A0ACB7U681</accession>
<organism evidence="1 2">
    <name type="scientific">Dioscorea alata</name>
    <name type="common">Purple yam</name>
    <dbReference type="NCBI Taxonomy" id="55571"/>
    <lineage>
        <taxon>Eukaryota</taxon>
        <taxon>Viridiplantae</taxon>
        <taxon>Streptophyta</taxon>
        <taxon>Embryophyta</taxon>
        <taxon>Tracheophyta</taxon>
        <taxon>Spermatophyta</taxon>
        <taxon>Magnoliopsida</taxon>
        <taxon>Liliopsida</taxon>
        <taxon>Dioscoreales</taxon>
        <taxon>Dioscoreaceae</taxon>
        <taxon>Dioscorea</taxon>
    </lineage>
</organism>
<evidence type="ECO:0000313" key="2">
    <source>
        <dbReference type="Proteomes" id="UP000827976"/>
    </source>
</evidence>
<evidence type="ECO:0000313" key="1">
    <source>
        <dbReference type="EMBL" id="KAH7655797.1"/>
    </source>
</evidence>
<sequence>MADKTATLDAVLKEAVDLVIRSGVLWMSFGEDDVLMIESHGMALCRRIYKIEEVFENLRCSKEGLTTEAVEERLEFFFFFFINVDKPQAWNLRA</sequence>
<proteinExistence type="predicted"/>
<keyword evidence="2" id="KW-1185">Reference proteome</keyword>
<name>A0ACB7U681_DIOAL</name>
<gene>
    <name evidence="1" type="ORF">IHE45_18G036000</name>
</gene>
<dbReference type="Proteomes" id="UP000827976">
    <property type="component" value="Chromosome 18"/>
</dbReference>
<comment type="caution">
    <text evidence="1">The sequence shown here is derived from an EMBL/GenBank/DDBJ whole genome shotgun (WGS) entry which is preliminary data.</text>
</comment>
<dbReference type="EMBL" id="CM037028">
    <property type="protein sequence ID" value="KAH7655797.1"/>
    <property type="molecule type" value="Genomic_DNA"/>
</dbReference>
<protein>
    <submittedName>
        <fullName evidence="1">Proton-exporting ATPase protein</fullName>
    </submittedName>
</protein>